<proteinExistence type="inferred from homology"/>
<evidence type="ECO:0000256" key="2">
    <source>
        <dbReference type="ARBA" id="ARBA00022980"/>
    </source>
</evidence>
<keyword evidence="2 5" id="KW-0689">Ribosomal protein</keyword>
<evidence type="ECO:0000256" key="5">
    <source>
        <dbReference type="HAMAP-Rule" id="MF_00291"/>
    </source>
</evidence>
<dbReference type="GO" id="GO:0006412">
    <property type="term" value="P:translation"/>
    <property type="evidence" value="ECO:0007669"/>
    <property type="project" value="UniProtKB-UniRule"/>
</dbReference>
<keyword evidence="7" id="KW-1185">Reference proteome</keyword>
<gene>
    <name evidence="5 6" type="primary">rpsB</name>
    <name evidence="6" type="ORF">ISN26_00650</name>
</gene>
<dbReference type="InterPro" id="IPR005706">
    <property type="entry name" value="Ribosomal_uS2_bac/mit/plastid"/>
</dbReference>
<accession>A0A930UGA4</accession>
<dbReference type="EMBL" id="JADHEI010000009">
    <property type="protein sequence ID" value="MBF2734601.1"/>
    <property type="molecule type" value="Genomic_DNA"/>
</dbReference>
<evidence type="ECO:0000256" key="4">
    <source>
        <dbReference type="ARBA" id="ARBA00035256"/>
    </source>
</evidence>
<reference evidence="6" key="1">
    <citation type="submission" date="2020-10" db="EMBL/GenBank/DDBJ databases">
        <title>An improved Amphimedon queenslandica hologenome assembly reveals how three proteobacterial symbionts can extend the metabolic phenotypic of their marine sponge host.</title>
        <authorList>
            <person name="Degnan B."/>
            <person name="Degnan S."/>
            <person name="Xiang X."/>
        </authorList>
    </citation>
    <scope>NUCLEOTIDE SEQUENCE</scope>
    <source>
        <strain evidence="6">AqS2</strain>
    </source>
</reference>
<dbReference type="NCBIfam" id="TIGR01011">
    <property type="entry name" value="rpsB_bact"/>
    <property type="match status" value="1"/>
</dbReference>
<dbReference type="Gene3D" id="3.40.50.10490">
    <property type="entry name" value="Glucose-6-phosphate isomerase like protein, domain 1"/>
    <property type="match status" value="1"/>
</dbReference>
<dbReference type="AlphaFoldDB" id="A0A930UGA4"/>
<evidence type="ECO:0000313" key="7">
    <source>
        <dbReference type="Proteomes" id="UP000604381"/>
    </source>
</evidence>
<sequence>MAENDGLPAVSIRELMKSGAHFGHRKRFWHPSFRKYIFGVRNNLHIINLDETKKGLLAASRSCREIAASGNKVMFVCTKPAGAETAKLEAERCGMPYVTHRWLGGLLSNYKTISNSVQQLEEYEKLCRPENLRSMTKKEGLRMLAKLRRLQLTLNGVRGMEGLPAALFVVDAGYHHIAIREARKIGMLVIAVVDTNYSVDDIDVVIPGNDDSTHSIGIYIKTIADAVIAGQASQRKEKPAKSNGGGRG</sequence>
<comment type="caution">
    <text evidence="6">The sequence shown here is derived from an EMBL/GenBank/DDBJ whole genome shotgun (WGS) entry which is preliminary data.</text>
</comment>
<organism evidence="6 7">
    <name type="scientific">Candidatus Amphirhobacter heronislandensis</name>
    <dbReference type="NCBI Taxonomy" id="1732024"/>
    <lineage>
        <taxon>Bacteria</taxon>
        <taxon>Pseudomonadati</taxon>
        <taxon>Pseudomonadota</taxon>
        <taxon>Gammaproteobacteria</taxon>
        <taxon>Candidatus Tethybacterales</taxon>
        <taxon>Candidatus Tethybacteraceae</taxon>
        <taxon>Candidatus Amphirhobacter</taxon>
    </lineage>
</organism>
<dbReference type="Gene3D" id="1.10.287.610">
    <property type="entry name" value="Helix hairpin bin"/>
    <property type="match status" value="1"/>
</dbReference>
<dbReference type="Pfam" id="PF00318">
    <property type="entry name" value="Ribosomal_S2"/>
    <property type="match status" value="1"/>
</dbReference>
<dbReference type="InterPro" id="IPR018130">
    <property type="entry name" value="Ribosomal_uS2_CS"/>
</dbReference>
<dbReference type="InterPro" id="IPR001865">
    <property type="entry name" value="Ribosomal_uS2"/>
</dbReference>
<name>A0A930UGA4_9GAMM</name>
<dbReference type="SUPFAM" id="SSF52313">
    <property type="entry name" value="Ribosomal protein S2"/>
    <property type="match status" value="1"/>
</dbReference>
<evidence type="ECO:0000256" key="3">
    <source>
        <dbReference type="ARBA" id="ARBA00023274"/>
    </source>
</evidence>
<dbReference type="GO" id="GO:0022627">
    <property type="term" value="C:cytosolic small ribosomal subunit"/>
    <property type="evidence" value="ECO:0007669"/>
    <property type="project" value="TreeGrafter"/>
</dbReference>
<protein>
    <recommendedName>
        <fullName evidence="4 5">Small ribosomal subunit protein uS2</fullName>
    </recommendedName>
</protein>
<dbReference type="PROSITE" id="PS00962">
    <property type="entry name" value="RIBOSOMAL_S2_1"/>
    <property type="match status" value="1"/>
</dbReference>
<dbReference type="HAMAP" id="MF_00291_B">
    <property type="entry name" value="Ribosomal_uS2_B"/>
    <property type="match status" value="1"/>
</dbReference>
<dbReference type="PANTHER" id="PTHR12534">
    <property type="entry name" value="30S RIBOSOMAL PROTEIN S2 PROKARYOTIC AND ORGANELLAR"/>
    <property type="match status" value="1"/>
</dbReference>
<comment type="similarity">
    <text evidence="1 5">Belongs to the universal ribosomal protein uS2 family.</text>
</comment>
<dbReference type="CDD" id="cd01425">
    <property type="entry name" value="RPS2"/>
    <property type="match status" value="1"/>
</dbReference>
<dbReference type="InterPro" id="IPR023591">
    <property type="entry name" value="Ribosomal_uS2_flav_dom_sf"/>
</dbReference>
<evidence type="ECO:0000256" key="1">
    <source>
        <dbReference type="ARBA" id="ARBA00006242"/>
    </source>
</evidence>
<keyword evidence="3 5" id="KW-0687">Ribonucleoprotein</keyword>
<dbReference type="Proteomes" id="UP000604381">
    <property type="component" value="Unassembled WGS sequence"/>
</dbReference>
<dbReference type="PANTHER" id="PTHR12534:SF0">
    <property type="entry name" value="SMALL RIBOSOMAL SUBUNIT PROTEIN US2M"/>
    <property type="match status" value="1"/>
</dbReference>
<dbReference type="PRINTS" id="PR00395">
    <property type="entry name" value="RIBOSOMALS2"/>
</dbReference>
<evidence type="ECO:0000313" key="6">
    <source>
        <dbReference type="EMBL" id="MBF2734601.1"/>
    </source>
</evidence>
<dbReference type="GO" id="GO:0003735">
    <property type="term" value="F:structural constituent of ribosome"/>
    <property type="evidence" value="ECO:0007669"/>
    <property type="project" value="InterPro"/>
</dbReference>